<sequence length="94" mass="10647">MTATFIAANASTLDKQPMIQAFISFCLRNHIPINIIAHQVELLTTELNQLKSLTQHQIQQKLIKFLPKDLQKSTQNIALLEGKTQIDIIMAEFS</sequence>
<dbReference type="Proteomes" id="UP001208689">
    <property type="component" value="Chromosome"/>
</dbReference>
<reference evidence="1" key="1">
    <citation type="submission" date="2022-09" db="EMBL/GenBank/DDBJ databases">
        <title>Actin cytoskeleton and complex cell architecture in an #Asgard archaeon.</title>
        <authorList>
            <person name="Ponce Toledo R.I."/>
            <person name="Schleper C."/>
            <person name="Rodrigues Oliveira T."/>
            <person name="Wollweber F."/>
            <person name="Xu J."/>
            <person name="Rittmann S."/>
            <person name="Klingl A."/>
            <person name="Pilhofer M."/>
        </authorList>
    </citation>
    <scope>NUCLEOTIDE SEQUENCE</scope>
    <source>
        <strain evidence="1">B-35</strain>
    </source>
</reference>
<protein>
    <submittedName>
        <fullName evidence="1">Uncharacterized protein</fullName>
    </submittedName>
</protein>
<evidence type="ECO:0000313" key="1">
    <source>
        <dbReference type="EMBL" id="UYP43745.1"/>
    </source>
</evidence>
<name>A0ABY6HK32_9ARCH</name>
<proteinExistence type="predicted"/>
<evidence type="ECO:0000313" key="2">
    <source>
        <dbReference type="Proteomes" id="UP001208689"/>
    </source>
</evidence>
<keyword evidence="2" id="KW-1185">Reference proteome</keyword>
<accession>A0ABY6HK32</accession>
<gene>
    <name evidence="1" type="ORF">NEF87_000030</name>
</gene>
<organism evidence="1 2">
    <name type="scientific">Candidatus Lokiarchaeum ossiferum</name>
    <dbReference type="NCBI Taxonomy" id="2951803"/>
    <lineage>
        <taxon>Archaea</taxon>
        <taxon>Promethearchaeati</taxon>
        <taxon>Promethearchaeota</taxon>
        <taxon>Promethearchaeia</taxon>
        <taxon>Promethearchaeales</taxon>
        <taxon>Promethearchaeaceae</taxon>
        <taxon>Candidatus Lokiarchaeum</taxon>
    </lineage>
</organism>
<dbReference type="EMBL" id="CP104013">
    <property type="protein sequence ID" value="UYP43745.1"/>
    <property type="molecule type" value="Genomic_DNA"/>
</dbReference>